<protein>
    <submittedName>
        <fullName evidence="1">Uncharacterized protein</fullName>
    </submittedName>
</protein>
<accession>A0ABN5FMW4</accession>
<organism evidence="1 2">
    <name type="scientific">Pseudomonas glycinae</name>
    <dbReference type="NCBI Taxonomy" id="1785145"/>
    <lineage>
        <taxon>Bacteria</taxon>
        <taxon>Pseudomonadati</taxon>
        <taxon>Pseudomonadota</taxon>
        <taxon>Gammaproteobacteria</taxon>
        <taxon>Pseudomonadales</taxon>
        <taxon>Pseudomonadaceae</taxon>
        <taxon>Pseudomonas</taxon>
    </lineage>
</organism>
<dbReference type="RefSeq" id="WP_190241558.1">
    <property type="nucleotide sequence ID" value="NZ_CP014205.2"/>
</dbReference>
<evidence type="ECO:0000313" key="1">
    <source>
        <dbReference type="EMBL" id="AUG97411.1"/>
    </source>
</evidence>
<sequence>MLSEEQQAELDAAVPGLTRPELSVLIVEYKRQIERPGAAAVARWYRTIEYLPTDEQLAKRRCCRPWSDPFSEAMRRY</sequence>
<keyword evidence="2" id="KW-1185">Reference proteome</keyword>
<evidence type="ECO:0000313" key="2">
    <source>
        <dbReference type="Proteomes" id="UP000075187"/>
    </source>
</evidence>
<proteinExistence type="predicted"/>
<gene>
    <name evidence="1" type="ORF">AWU82_28420</name>
</gene>
<dbReference type="Proteomes" id="UP000075187">
    <property type="component" value="Chromosome"/>
</dbReference>
<name>A0ABN5FMW4_9PSED</name>
<dbReference type="EMBL" id="CP014205">
    <property type="protein sequence ID" value="AUG97411.1"/>
    <property type="molecule type" value="Genomic_DNA"/>
</dbReference>
<reference evidence="1" key="1">
    <citation type="submission" date="2017-12" db="EMBL/GenBank/DDBJ databases">
        <title>Pseudomonas sp. MS586 complete sequence.</title>
        <authorList>
            <person name="Lu S."/>
            <person name="Deng P."/>
        </authorList>
    </citation>
    <scope>NUCLEOTIDE SEQUENCE</scope>
    <source>
        <strain evidence="1">MS586</strain>
    </source>
</reference>